<evidence type="ECO:0000256" key="1">
    <source>
        <dbReference type="ARBA" id="ARBA00022737"/>
    </source>
</evidence>
<dbReference type="Pfam" id="PF00270">
    <property type="entry name" value="DEAD"/>
    <property type="match status" value="1"/>
</dbReference>
<dbReference type="Pfam" id="PF00271">
    <property type="entry name" value="Helicase_C"/>
    <property type="match status" value="1"/>
</dbReference>
<keyword evidence="12" id="KW-1185">Reference proteome</keyword>
<dbReference type="Proteomes" id="UP000308199">
    <property type="component" value="Unassembled WGS sequence"/>
</dbReference>
<gene>
    <name evidence="11" type="ORF">EW145_g1776</name>
</gene>
<dbReference type="CDD" id="cd00593">
    <property type="entry name" value="RIBOc"/>
    <property type="match status" value="2"/>
</dbReference>
<dbReference type="PANTHER" id="PTHR14950:SF37">
    <property type="entry name" value="ENDORIBONUCLEASE DICER"/>
    <property type="match status" value="1"/>
</dbReference>
<feature type="domain" description="Dicer dsRNA-binding fold" evidence="10">
    <location>
        <begin position="590"/>
        <end position="702"/>
    </location>
</feature>
<dbReference type="GO" id="GO:0005634">
    <property type="term" value="C:nucleus"/>
    <property type="evidence" value="ECO:0007669"/>
    <property type="project" value="TreeGrafter"/>
</dbReference>
<evidence type="ECO:0000259" key="7">
    <source>
        <dbReference type="PROSITE" id="PS50142"/>
    </source>
</evidence>
<dbReference type="InterPro" id="IPR014001">
    <property type="entry name" value="Helicase_ATP-bd"/>
</dbReference>
<keyword evidence="5" id="KW-0067">ATP-binding</keyword>
<evidence type="ECO:0000259" key="9">
    <source>
        <dbReference type="PROSITE" id="PS51194"/>
    </source>
</evidence>
<dbReference type="GO" id="GO:0004386">
    <property type="term" value="F:helicase activity"/>
    <property type="evidence" value="ECO:0007669"/>
    <property type="project" value="UniProtKB-KW"/>
</dbReference>
<dbReference type="PROSITE" id="PS51192">
    <property type="entry name" value="HELICASE_ATP_BIND_1"/>
    <property type="match status" value="1"/>
</dbReference>
<dbReference type="GO" id="GO:0005737">
    <property type="term" value="C:cytoplasm"/>
    <property type="evidence" value="ECO:0007669"/>
    <property type="project" value="TreeGrafter"/>
</dbReference>
<dbReference type="Pfam" id="PF00636">
    <property type="entry name" value="Ribonuclease_3"/>
    <property type="match status" value="2"/>
</dbReference>
<sequence length="1502" mass="170680">MDASQATHIPPTRTYQQEMLDTSLRQNTVIAMDTGSGKTHIAILRMKIEAEREPNKLSWFTAPTVSLCEQQRHVISTSIPVPVGLISGALEPDQWIDQDLWKVALSTHRIMVSTPQILLDALRHGYINLGRDIGLLIFDEAHHAADKHPYNMIMREFYDDCEPRDASILGPSKAGVKPFVLGLTASPVFGGNIDKAFTKIERNLDSTILAPRLTRSDLLKHVHRPVFKHILYPPLLEAPDPCEISANVSALSSVVRTLDIQIDPSVKSLRSKLAEASNPTDQKRIDQRLSRAVVKGDTFVHKGMHDFLRTARELCVDLGPWAADWYVSSVVKKALKGNADTLHILFSERNRNEKAYLLKILKSIPLVDISYDRVEIARRCSPKANELIKCLLKEKEGWEARGEMYSGLIFVTRRDCALALTELLNYHPKTQGIFSIGTLLGNSENNKRNAFLDITRTMLSQKHSDVIADFRIGEKNLVISTAVAEEGIDIQACGSVIRWDLPQNMVSWAQSRGRTRRKESTFILMFEGGGCHALQIQKWERLENEMIKKYLDKQRLLSGVNDTEEEDSEEEEYLEFQSNETGAKVTLHSAISHIAHFCNTLPIVFRTDIQATYDVEPPDYPQGFHDIPSASMYEIRNEGPYGATLTLPRLLPPDKRVFKTEEKYKTKKSARRHAAFKAYAALRDAGLLNENLLPLCGSVLPLQEEVIHNILVDVEKRESLVTVREQINPWCAANSESDNDYGGNWYSNEVTVEGVASFTMLTLKNLQHINSTSSTLYDPEYGPRQFTIRPLGMISLSESEIVSGRHFTRRLFSVFYGHRMNWDNLNYAYLFLPPRTGIKDIWEGRRTWADSIRTSSQELGVRECSWIEAGMFGEHYKYPSDVFMITVWNRFYRFQGWRMEKLSSEEEEAVRKRYSRVKNLEITYPLIIAQPIRHRLNFLVSPSDRPAEQNSITLPTSLAKVVLDSEMNILFGLFLPSILRVVFTKLVALSLRETLSNKAPLLKQVPLNLVETALMAPSANDQFDYQRLENLGDTILKFIATIQLLAEHPHWPEGFLAKRKDHAVSNEHLAQSAIGKRLYRWIIRRGFIVRKWRPDFLDEDENYVAGADELEDDSLIEDDSNISVYIEGEEKADKGKDKELRNIFEKLSTKTLADVVESLIGAAYLSGGFNSSIECANAFDISIGSAWQPLEKSVAKILSHVGPLLYPPTQLSYPEKILGHTFSKKLLLVEALMHVNCQSELQSMSYERMELLGDALLDVIVTETLYRKETKCYTPGEMHERKAALVNTHFLAFLCLRANVVLDAKMPSWDAPRALVVTTTERHITRLAQCLLHSSGEILEEQRNAFDRFRHGCDEIERGLERGSTFPWAALARLQAPKFMSDILESTLGAVYVDSEGNMDAVKTVLERVGLLRVLERLMREDVDVTHPVTRVMEWAGKHQLVEDLRYQMKRDRNRITCVLILGEEIIASVTKRYNGKASEDDVRFQASEEGYPILLQKYGDK</sequence>
<evidence type="ECO:0000259" key="10">
    <source>
        <dbReference type="PROSITE" id="PS51327"/>
    </source>
</evidence>
<dbReference type="Gene3D" id="3.40.50.300">
    <property type="entry name" value="P-loop containing nucleotide triphosphate hydrolases"/>
    <property type="match status" value="2"/>
</dbReference>
<evidence type="ECO:0000256" key="2">
    <source>
        <dbReference type="ARBA" id="ARBA00022741"/>
    </source>
</evidence>
<keyword evidence="3" id="KW-0378">Hydrolase</keyword>
<keyword evidence="6" id="KW-0694">RNA-binding</keyword>
<name>A0A4S4LD56_9AGAM</name>
<dbReference type="SMART" id="SM00487">
    <property type="entry name" value="DEXDc"/>
    <property type="match status" value="1"/>
</dbReference>
<dbReference type="Gene3D" id="3.30.160.380">
    <property type="entry name" value="Dicer dimerisation domain"/>
    <property type="match status" value="1"/>
</dbReference>
<accession>A0A4S4LD56</accession>
<evidence type="ECO:0008006" key="13">
    <source>
        <dbReference type="Google" id="ProtNLM"/>
    </source>
</evidence>
<protein>
    <recommendedName>
        <fullName evidence="13">Dicer-like protein 2</fullName>
    </recommendedName>
</protein>
<comment type="caution">
    <text evidence="11">The sequence shown here is derived from an EMBL/GenBank/DDBJ whole genome shotgun (WGS) entry which is preliminary data.</text>
</comment>
<evidence type="ECO:0000256" key="4">
    <source>
        <dbReference type="ARBA" id="ARBA00022806"/>
    </source>
</evidence>
<dbReference type="InterPro" id="IPR038248">
    <property type="entry name" value="Dicer_dimer_sf"/>
</dbReference>
<feature type="domain" description="RNase III" evidence="7">
    <location>
        <begin position="992"/>
        <end position="1168"/>
    </location>
</feature>
<evidence type="ECO:0000313" key="11">
    <source>
        <dbReference type="EMBL" id="THH09756.1"/>
    </source>
</evidence>
<keyword evidence="4" id="KW-0347">Helicase</keyword>
<dbReference type="InterPro" id="IPR001650">
    <property type="entry name" value="Helicase_C-like"/>
</dbReference>
<proteinExistence type="inferred from homology"/>
<evidence type="ECO:0000256" key="6">
    <source>
        <dbReference type="PROSITE-ProRule" id="PRU00657"/>
    </source>
</evidence>
<dbReference type="SMART" id="SM00535">
    <property type="entry name" value="RIBOc"/>
    <property type="match status" value="2"/>
</dbReference>
<dbReference type="Gene3D" id="1.10.1520.10">
    <property type="entry name" value="Ribonuclease III domain"/>
    <property type="match status" value="2"/>
</dbReference>
<dbReference type="GO" id="GO:0030422">
    <property type="term" value="P:siRNA processing"/>
    <property type="evidence" value="ECO:0007669"/>
    <property type="project" value="TreeGrafter"/>
</dbReference>
<dbReference type="PROSITE" id="PS51194">
    <property type="entry name" value="HELICASE_CTER"/>
    <property type="match status" value="1"/>
</dbReference>
<dbReference type="Pfam" id="PF03368">
    <property type="entry name" value="Dicer_dimer"/>
    <property type="match status" value="1"/>
</dbReference>
<dbReference type="InterPro" id="IPR036389">
    <property type="entry name" value="RNase_III_sf"/>
</dbReference>
<dbReference type="GO" id="GO:0003723">
    <property type="term" value="F:RNA binding"/>
    <property type="evidence" value="ECO:0007669"/>
    <property type="project" value="UniProtKB-UniRule"/>
</dbReference>
<comment type="similarity">
    <text evidence="6">Belongs to the helicase family. Dicer subfamily.</text>
</comment>
<dbReference type="PROSITE" id="PS51327">
    <property type="entry name" value="DICER_DSRBF"/>
    <property type="match status" value="1"/>
</dbReference>
<dbReference type="OrthoDB" id="416741at2759"/>
<dbReference type="SUPFAM" id="SSF52540">
    <property type="entry name" value="P-loop containing nucleoside triphosphate hydrolases"/>
    <property type="match status" value="1"/>
</dbReference>
<dbReference type="InterPro" id="IPR005034">
    <property type="entry name" value="Dicer_dimerisation"/>
</dbReference>
<dbReference type="InterPro" id="IPR000999">
    <property type="entry name" value="RNase_III_dom"/>
</dbReference>
<evidence type="ECO:0000313" key="12">
    <source>
        <dbReference type="Proteomes" id="UP000308199"/>
    </source>
</evidence>
<dbReference type="SUPFAM" id="SSF69065">
    <property type="entry name" value="RNase III domain-like"/>
    <property type="match status" value="2"/>
</dbReference>
<feature type="domain" description="RNase III" evidence="7">
    <location>
        <begin position="1211"/>
        <end position="1396"/>
    </location>
</feature>
<feature type="domain" description="Helicase ATP-binding" evidence="8">
    <location>
        <begin position="19"/>
        <end position="187"/>
    </location>
</feature>
<feature type="domain" description="Helicase C-terminal" evidence="9">
    <location>
        <begin position="383"/>
        <end position="564"/>
    </location>
</feature>
<dbReference type="PANTHER" id="PTHR14950">
    <property type="entry name" value="DICER-RELATED"/>
    <property type="match status" value="1"/>
</dbReference>
<evidence type="ECO:0000256" key="5">
    <source>
        <dbReference type="ARBA" id="ARBA00022840"/>
    </source>
</evidence>
<organism evidence="11 12">
    <name type="scientific">Phellinidium pouzarii</name>
    <dbReference type="NCBI Taxonomy" id="167371"/>
    <lineage>
        <taxon>Eukaryota</taxon>
        <taxon>Fungi</taxon>
        <taxon>Dikarya</taxon>
        <taxon>Basidiomycota</taxon>
        <taxon>Agaricomycotina</taxon>
        <taxon>Agaricomycetes</taxon>
        <taxon>Hymenochaetales</taxon>
        <taxon>Hymenochaetaceae</taxon>
        <taxon>Phellinidium</taxon>
    </lineage>
</organism>
<dbReference type="PROSITE" id="PS50142">
    <property type="entry name" value="RNASE_3_2"/>
    <property type="match status" value="2"/>
</dbReference>
<dbReference type="GO" id="GO:0005524">
    <property type="term" value="F:ATP binding"/>
    <property type="evidence" value="ECO:0007669"/>
    <property type="project" value="UniProtKB-KW"/>
</dbReference>
<dbReference type="CDD" id="cd18034">
    <property type="entry name" value="DEXHc_dicer"/>
    <property type="match status" value="1"/>
</dbReference>
<reference evidence="11 12" key="1">
    <citation type="submission" date="2019-02" db="EMBL/GenBank/DDBJ databases">
        <title>Genome sequencing of the rare red list fungi Phellinidium pouzarii.</title>
        <authorList>
            <person name="Buettner E."/>
            <person name="Kellner H."/>
        </authorList>
    </citation>
    <scope>NUCLEOTIDE SEQUENCE [LARGE SCALE GENOMIC DNA]</scope>
    <source>
        <strain evidence="11 12">DSM 108285</strain>
    </source>
</reference>
<dbReference type="InterPro" id="IPR011545">
    <property type="entry name" value="DEAD/DEAH_box_helicase_dom"/>
</dbReference>
<dbReference type="InterPro" id="IPR027417">
    <property type="entry name" value="P-loop_NTPase"/>
</dbReference>
<dbReference type="GO" id="GO:0004525">
    <property type="term" value="F:ribonuclease III activity"/>
    <property type="evidence" value="ECO:0007669"/>
    <property type="project" value="InterPro"/>
</dbReference>
<evidence type="ECO:0000259" key="8">
    <source>
        <dbReference type="PROSITE" id="PS51192"/>
    </source>
</evidence>
<evidence type="ECO:0000256" key="3">
    <source>
        <dbReference type="ARBA" id="ARBA00022801"/>
    </source>
</evidence>
<dbReference type="SMART" id="SM00490">
    <property type="entry name" value="HELICc"/>
    <property type="match status" value="1"/>
</dbReference>
<keyword evidence="2" id="KW-0547">Nucleotide-binding</keyword>
<dbReference type="EMBL" id="SGPK01000053">
    <property type="protein sequence ID" value="THH09756.1"/>
    <property type="molecule type" value="Genomic_DNA"/>
</dbReference>
<keyword evidence="1" id="KW-0677">Repeat</keyword>